<feature type="domain" description="B box-type" evidence="6">
    <location>
        <begin position="3"/>
        <end position="49"/>
    </location>
</feature>
<dbReference type="GO" id="GO:0005096">
    <property type="term" value="F:GTPase activator activity"/>
    <property type="evidence" value="ECO:0007669"/>
    <property type="project" value="InterPro"/>
</dbReference>
<organism evidence="7 8">
    <name type="scientific">Blepharisma stoltei</name>
    <dbReference type="NCBI Taxonomy" id="1481888"/>
    <lineage>
        <taxon>Eukaryota</taxon>
        <taxon>Sar</taxon>
        <taxon>Alveolata</taxon>
        <taxon>Ciliophora</taxon>
        <taxon>Postciliodesmatophora</taxon>
        <taxon>Heterotrichea</taxon>
        <taxon>Heterotrichida</taxon>
        <taxon>Blepharismidae</taxon>
        <taxon>Blepharisma</taxon>
    </lineage>
</organism>
<dbReference type="SMART" id="SM00368">
    <property type="entry name" value="LRR_RI"/>
    <property type="match status" value="22"/>
</dbReference>
<dbReference type="PANTHER" id="PTHR24113">
    <property type="entry name" value="RAN GTPASE-ACTIVATING PROTEIN 1"/>
    <property type="match status" value="1"/>
</dbReference>
<dbReference type="InterPro" id="IPR000315">
    <property type="entry name" value="Znf_B-box"/>
</dbReference>
<dbReference type="PROSITE" id="PS51450">
    <property type="entry name" value="LRR"/>
    <property type="match status" value="2"/>
</dbReference>
<evidence type="ECO:0000256" key="4">
    <source>
        <dbReference type="PROSITE-ProRule" id="PRU00024"/>
    </source>
</evidence>
<evidence type="ECO:0000256" key="5">
    <source>
        <dbReference type="SAM" id="Coils"/>
    </source>
</evidence>
<evidence type="ECO:0000256" key="2">
    <source>
        <dbReference type="ARBA" id="ARBA00022614"/>
    </source>
</evidence>
<evidence type="ECO:0000313" key="8">
    <source>
        <dbReference type="Proteomes" id="UP001162131"/>
    </source>
</evidence>
<dbReference type="InterPro" id="IPR025875">
    <property type="entry name" value="Leu-rich_rpt_4"/>
</dbReference>
<dbReference type="GO" id="GO:0005634">
    <property type="term" value="C:nucleus"/>
    <property type="evidence" value="ECO:0007669"/>
    <property type="project" value="TreeGrafter"/>
</dbReference>
<dbReference type="GO" id="GO:0031267">
    <property type="term" value="F:small GTPase binding"/>
    <property type="evidence" value="ECO:0007669"/>
    <property type="project" value="TreeGrafter"/>
</dbReference>
<dbReference type="GO" id="GO:0005829">
    <property type="term" value="C:cytosol"/>
    <property type="evidence" value="ECO:0007669"/>
    <property type="project" value="TreeGrafter"/>
</dbReference>
<keyword evidence="4" id="KW-0479">Metal-binding</keyword>
<evidence type="ECO:0000259" key="6">
    <source>
        <dbReference type="PROSITE" id="PS50119"/>
    </source>
</evidence>
<keyword evidence="8" id="KW-1185">Reference proteome</keyword>
<dbReference type="PROSITE" id="PS50119">
    <property type="entry name" value="ZF_BBOX"/>
    <property type="match status" value="1"/>
</dbReference>
<keyword evidence="4" id="KW-0862">Zinc</keyword>
<sequence>MQQKTDNCESCHETPAVYVCLCTGIILCKKCLAPHFKSAEIVDHTFGPIDNLEIQNMLTVKRFRLETLKRELTSIAIFKEDCEDLIKRKIDNFMLDLFDQIDEVKAKLNEACEEKSKEIEKAIKFIEESPPNHKQATEIFNMLELSQTDSSKFDPFNMRFDFDDLPKINIGNYYKLSLQWKPLCYTGPSDYIRVYSHQISDDMKELLLKENSENVLELGEIKKKDAEHLNYYFKLFPNIQSIKFRKQKKRTLCKFGESFENLKKLEEISISGAFDNKANDLGSFFKGIRNLEKVSILRLEVGAILDSESQSLSQALLNFSDLKELSFSHSLLSINTLTQLSEVFPKLLCLEILNLNDTGITMNNIRNISPQFRSLISLKTLILSNNNIGEQGSVQLTRDIAYLRKLERLDLQNTRISSPGAAHLSSIWKTLEGLKVLLLSGNLINYQACQALSNGISEIRSLEYLDLSNNLIKTQGAIIFAPVLKSLKNLKILDLSYNEIKTAGLLGILNNFEENKEIQAIKLKGNCLNFEAGDHVKTLMEKFEYLNDLDLSQNQLGVEGIRLISAHISENIEILNLSWNSIGEEGIGHLVSALPQLSSLRQLHLAGNLIGASGMKALAPCLSSIMNLQILDLSYNDIGNGFKTIFGSVACLYQLEELDISHNLMRKQEAKEMQKIMPYFKSLKIFRIGNNKLGSGGIKIITKSLESLSNLKVIDLSFNNINSEGLASISSLIQNISDLSEFYVQGNHLFKDLKYEKVMKFFNIIANNRSLEALDISCNDLNVGIDLNKLPTKLDVLKLGNGGLFSEGLDLSSIELSRDLISQLKLDMLNSLDLSSCKIGAVEAAKFIDFGYLPYLKSINLSSNPLGSLGISILCQFVQLQTNLKVLLLRNIQMGSDGALELGKTLFKLQGLEMLDISCNYLSSIGTENIVSGLSSLQMLQKLNFSKNQLGISGSQILSNALIKLNSLRVLDLGNNGIEAQGLKELSKPLAKMPKLAELILNGNKLRIQGSQQLSIVLRFMPALKVLNLRWNFIGYEGARHIASSLQYVSALKVLDLGWNVLEDEGIKSLSAAISILTDLKSLSLSRGQITGFGARSFSRMLSTLSSLEELDISWNSLGEDGILQVAQSLNSLPQLKNLNIMGNSLKSAGLQRFFDTSPAMPQLQTLDISYNNIEDEGADLFIQNREKFSKIKRIAMKGNNLSNSCVERLTSCLSTFSAISIDTEDMKVDARVADIENIQEEELRISESIASVSYYDFTMSQASMRSSLDKL</sequence>
<evidence type="ECO:0000256" key="1">
    <source>
        <dbReference type="ARBA" id="ARBA00022468"/>
    </source>
</evidence>
<dbReference type="PANTHER" id="PTHR24113:SF12">
    <property type="entry name" value="RAN GTPASE-ACTIVATING PROTEIN 1"/>
    <property type="match status" value="1"/>
</dbReference>
<dbReference type="InterPro" id="IPR027038">
    <property type="entry name" value="RanGap"/>
</dbReference>
<dbReference type="SMART" id="SM00369">
    <property type="entry name" value="LRR_TYP"/>
    <property type="match status" value="13"/>
</dbReference>
<keyword evidence="1" id="KW-0343">GTPase activation</keyword>
<dbReference type="GO" id="GO:0006913">
    <property type="term" value="P:nucleocytoplasmic transport"/>
    <property type="evidence" value="ECO:0007669"/>
    <property type="project" value="TreeGrafter"/>
</dbReference>
<keyword evidence="4" id="KW-0863">Zinc-finger</keyword>
<dbReference type="CDD" id="cd19757">
    <property type="entry name" value="Bbox1"/>
    <property type="match status" value="1"/>
</dbReference>
<protein>
    <recommendedName>
        <fullName evidence="6">B box-type domain-containing protein</fullName>
    </recommendedName>
</protein>
<dbReference type="AlphaFoldDB" id="A0AAU9J8V7"/>
<dbReference type="InterPro" id="IPR032675">
    <property type="entry name" value="LRR_dom_sf"/>
</dbReference>
<dbReference type="Gene3D" id="3.80.10.10">
    <property type="entry name" value="Ribonuclease Inhibitor"/>
    <property type="match status" value="6"/>
</dbReference>
<keyword evidence="5" id="KW-0175">Coiled coil</keyword>
<dbReference type="InterPro" id="IPR001611">
    <property type="entry name" value="Leu-rich_rpt"/>
</dbReference>
<dbReference type="EMBL" id="CAJZBQ010000030">
    <property type="protein sequence ID" value="CAG9322205.1"/>
    <property type="molecule type" value="Genomic_DNA"/>
</dbReference>
<proteinExistence type="predicted"/>
<evidence type="ECO:0000313" key="7">
    <source>
        <dbReference type="EMBL" id="CAG9322205.1"/>
    </source>
</evidence>
<comment type="caution">
    <text evidence="7">The sequence shown here is derived from an EMBL/GenBank/DDBJ whole genome shotgun (WGS) entry which is preliminary data.</text>
</comment>
<gene>
    <name evidence="7" type="ORF">BSTOLATCC_MIC30580</name>
</gene>
<keyword evidence="3" id="KW-0677">Repeat</keyword>
<dbReference type="GO" id="GO:0008270">
    <property type="term" value="F:zinc ion binding"/>
    <property type="evidence" value="ECO:0007669"/>
    <property type="project" value="UniProtKB-KW"/>
</dbReference>
<dbReference type="InterPro" id="IPR003591">
    <property type="entry name" value="Leu-rich_rpt_typical-subtyp"/>
</dbReference>
<keyword evidence="2" id="KW-0433">Leucine-rich repeat</keyword>
<reference evidence="7" key="1">
    <citation type="submission" date="2021-09" db="EMBL/GenBank/DDBJ databases">
        <authorList>
            <consortium name="AG Swart"/>
            <person name="Singh M."/>
            <person name="Singh A."/>
            <person name="Seah K."/>
            <person name="Emmerich C."/>
        </authorList>
    </citation>
    <scope>NUCLEOTIDE SEQUENCE</scope>
    <source>
        <strain evidence="7">ATCC30299</strain>
    </source>
</reference>
<dbReference type="SMART" id="SM00365">
    <property type="entry name" value="LRR_SD22"/>
    <property type="match status" value="8"/>
</dbReference>
<evidence type="ECO:0000256" key="3">
    <source>
        <dbReference type="ARBA" id="ARBA00022737"/>
    </source>
</evidence>
<name>A0AAU9J8V7_9CILI</name>
<dbReference type="Proteomes" id="UP001162131">
    <property type="component" value="Unassembled WGS sequence"/>
</dbReference>
<dbReference type="GO" id="GO:0048471">
    <property type="term" value="C:perinuclear region of cytoplasm"/>
    <property type="evidence" value="ECO:0007669"/>
    <property type="project" value="TreeGrafter"/>
</dbReference>
<dbReference type="SUPFAM" id="SSF52047">
    <property type="entry name" value="RNI-like"/>
    <property type="match status" value="4"/>
</dbReference>
<accession>A0AAU9J8V7</accession>
<feature type="coiled-coil region" evidence="5">
    <location>
        <begin position="94"/>
        <end position="129"/>
    </location>
</feature>
<dbReference type="Pfam" id="PF13516">
    <property type="entry name" value="LRR_6"/>
    <property type="match status" value="11"/>
</dbReference>
<dbReference type="Pfam" id="PF12799">
    <property type="entry name" value="LRR_4"/>
    <property type="match status" value="1"/>
</dbReference>